<evidence type="ECO:0000256" key="3">
    <source>
        <dbReference type="ARBA" id="ARBA00022598"/>
    </source>
</evidence>
<keyword evidence="7 8" id="KW-0030">Aminoacyl-tRNA synthetase</keyword>
<dbReference type="GO" id="GO:0005737">
    <property type="term" value="C:cytoplasm"/>
    <property type="evidence" value="ECO:0007669"/>
    <property type="project" value="UniProtKB-SubCell"/>
</dbReference>
<organism evidence="11 12">
    <name type="scientific">Parvibaculum sedimenti</name>
    <dbReference type="NCBI Taxonomy" id="2608632"/>
    <lineage>
        <taxon>Bacteria</taxon>
        <taxon>Pseudomonadati</taxon>
        <taxon>Pseudomonadota</taxon>
        <taxon>Alphaproteobacteria</taxon>
        <taxon>Hyphomicrobiales</taxon>
        <taxon>Parvibaculaceae</taxon>
        <taxon>Parvibaculum</taxon>
    </lineage>
</organism>
<dbReference type="EC" id="6.1.1.17" evidence="8"/>
<accession>A0A6N6VCY2</accession>
<dbReference type="PANTHER" id="PTHR43311">
    <property type="entry name" value="GLUTAMATE--TRNA LIGASE"/>
    <property type="match status" value="1"/>
</dbReference>
<reference evidence="11 12" key="1">
    <citation type="submission" date="2019-09" db="EMBL/GenBank/DDBJ databases">
        <title>Parvibaculum sedimenti sp. nov., isolated from sediment.</title>
        <authorList>
            <person name="Wang Y."/>
        </authorList>
    </citation>
    <scope>NUCLEOTIDE SEQUENCE [LARGE SCALE GENOMIC DNA]</scope>
    <source>
        <strain evidence="11 12">HXT-9</strain>
    </source>
</reference>
<dbReference type="Proteomes" id="UP000468901">
    <property type="component" value="Unassembled WGS sequence"/>
</dbReference>
<dbReference type="InterPro" id="IPR008925">
    <property type="entry name" value="aa_tRNA-synth_I_cd-bd_sf"/>
</dbReference>
<comment type="similarity">
    <text evidence="1 8">Belongs to the class-I aminoacyl-tRNA synthetase family. Glutamate--tRNA ligase type 1 subfamily.</text>
</comment>
<keyword evidence="4 8" id="KW-0547">Nucleotide-binding</keyword>
<dbReference type="SUPFAM" id="SSF48163">
    <property type="entry name" value="An anticodon-binding domain of class I aminoacyl-tRNA synthetases"/>
    <property type="match status" value="1"/>
</dbReference>
<dbReference type="Gene3D" id="3.40.50.620">
    <property type="entry name" value="HUPs"/>
    <property type="match status" value="1"/>
</dbReference>
<dbReference type="PROSITE" id="PS00178">
    <property type="entry name" value="AA_TRNA_LIGASE_I"/>
    <property type="match status" value="1"/>
</dbReference>
<dbReference type="SUPFAM" id="SSF52374">
    <property type="entry name" value="Nucleotidylyl transferase"/>
    <property type="match status" value="1"/>
</dbReference>
<dbReference type="InterPro" id="IPR004527">
    <property type="entry name" value="Glu-tRNA-ligase_bac/mito"/>
</dbReference>
<keyword evidence="5 8" id="KW-0067">ATP-binding</keyword>
<keyword evidence="2 8" id="KW-0963">Cytoplasm</keyword>
<proteinExistence type="inferred from homology"/>
<gene>
    <name evidence="8" type="primary">gltX</name>
    <name evidence="11" type="ORF">F2P47_16620</name>
</gene>
<evidence type="ECO:0000256" key="2">
    <source>
        <dbReference type="ARBA" id="ARBA00022490"/>
    </source>
</evidence>
<feature type="short sequence motif" description="'HIGH' region" evidence="8">
    <location>
        <begin position="9"/>
        <end position="19"/>
    </location>
</feature>
<comment type="subunit">
    <text evidence="8">Monomer.</text>
</comment>
<dbReference type="InterPro" id="IPR020058">
    <property type="entry name" value="Glu/Gln-tRNA-synth_Ib_cat-dom"/>
</dbReference>
<dbReference type="NCBIfam" id="TIGR00464">
    <property type="entry name" value="gltX_bact"/>
    <property type="match status" value="1"/>
</dbReference>
<feature type="binding site" evidence="8">
    <location>
        <position position="243"/>
    </location>
    <ligand>
        <name>ATP</name>
        <dbReference type="ChEBI" id="CHEBI:30616"/>
    </ligand>
</feature>
<keyword evidence="3 8" id="KW-0436">Ligase</keyword>
<evidence type="ECO:0000256" key="7">
    <source>
        <dbReference type="ARBA" id="ARBA00023146"/>
    </source>
</evidence>
<dbReference type="RefSeq" id="WP_152217512.1">
    <property type="nucleotide sequence ID" value="NZ_WESC01000020.1"/>
</dbReference>
<comment type="catalytic activity">
    <reaction evidence="8">
        <text>tRNA(Glu) + L-glutamate + ATP = L-glutamyl-tRNA(Glu) + AMP + diphosphate</text>
        <dbReference type="Rhea" id="RHEA:23540"/>
        <dbReference type="Rhea" id="RHEA-COMP:9663"/>
        <dbReference type="Rhea" id="RHEA-COMP:9680"/>
        <dbReference type="ChEBI" id="CHEBI:29985"/>
        <dbReference type="ChEBI" id="CHEBI:30616"/>
        <dbReference type="ChEBI" id="CHEBI:33019"/>
        <dbReference type="ChEBI" id="CHEBI:78442"/>
        <dbReference type="ChEBI" id="CHEBI:78520"/>
        <dbReference type="ChEBI" id="CHEBI:456215"/>
        <dbReference type="EC" id="6.1.1.17"/>
    </reaction>
</comment>
<comment type="caution">
    <text evidence="8">Lacks conserved residue(s) required for the propagation of feature annotation.</text>
</comment>
<comment type="subcellular location">
    <subcellularLocation>
        <location evidence="8">Cytoplasm</location>
    </subcellularLocation>
</comment>
<keyword evidence="6 8" id="KW-0648">Protein biosynthesis</keyword>
<dbReference type="EMBL" id="WESC01000020">
    <property type="protein sequence ID" value="KAB7738536.1"/>
    <property type="molecule type" value="Genomic_DNA"/>
</dbReference>
<evidence type="ECO:0000313" key="12">
    <source>
        <dbReference type="Proteomes" id="UP000468901"/>
    </source>
</evidence>
<evidence type="ECO:0000256" key="5">
    <source>
        <dbReference type="ARBA" id="ARBA00022840"/>
    </source>
</evidence>
<keyword evidence="12" id="KW-1185">Reference proteome</keyword>
<evidence type="ECO:0000313" key="11">
    <source>
        <dbReference type="EMBL" id="KAB7738536.1"/>
    </source>
</evidence>
<evidence type="ECO:0000259" key="10">
    <source>
        <dbReference type="Pfam" id="PF19269"/>
    </source>
</evidence>
<feature type="domain" description="Aminoacyl-tRNA synthetase class I anticodon-binding" evidence="10">
    <location>
        <begin position="384"/>
        <end position="442"/>
    </location>
</feature>
<dbReference type="AlphaFoldDB" id="A0A6N6VCY2"/>
<evidence type="ECO:0000256" key="6">
    <source>
        <dbReference type="ARBA" id="ARBA00022917"/>
    </source>
</evidence>
<dbReference type="GO" id="GO:0005524">
    <property type="term" value="F:ATP binding"/>
    <property type="evidence" value="ECO:0007669"/>
    <property type="project" value="UniProtKB-UniRule"/>
</dbReference>
<protein>
    <recommendedName>
        <fullName evidence="8">Glutamate--tRNA ligase</fullName>
        <ecNumber evidence="8">6.1.1.17</ecNumber>
    </recommendedName>
    <alternativeName>
        <fullName evidence="8">Glutamyl-tRNA synthetase</fullName>
        <shortName evidence="8">GluRS</shortName>
    </alternativeName>
</protein>
<dbReference type="InterPro" id="IPR014729">
    <property type="entry name" value="Rossmann-like_a/b/a_fold"/>
</dbReference>
<dbReference type="InterPro" id="IPR001412">
    <property type="entry name" value="aa-tRNA-synth_I_CS"/>
</dbReference>
<dbReference type="InterPro" id="IPR000924">
    <property type="entry name" value="Glu/Gln-tRNA-synth"/>
</dbReference>
<dbReference type="Pfam" id="PF00749">
    <property type="entry name" value="tRNA-synt_1c"/>
    <property type="match status" value="1"/>
</dbReference>
<dbReference type="InterPro" id="IPR020751">
    <property type="entry name" value="aa-tRNA-synth_I_codon-bd_sub2"/>
</dbReference>
<evidence type="ECO:0000259" key="9">
    <source>
        <dbReference type="Pfam" id="PF00749"/>
    </source>
</evidence>
<dbReference type="Gene3D" id="1.10.10.350">
    <property type="match status" value="1"/>
</dbReference>
<name>A0A6N6VCY2_9HYPH</name>
<feature type="short sequence motif" description="'KMSKS' region" evidence="8">
    <location>
        <begin position="240"/>
        <end position="244"/>
    </location>
</feature>
<dbReference type="GO" id="GO:0000049">
    <property type="term" value="F:tRNA binding"/>
    <property type="evidence" value="ECO:0007669"/>
    <property type="project" value="InterPro"/>
</dbReference>
<dbReference type="PANTHER" id="PTHR43311:SF2">
    <property type="entry name" value="GLUTAMATE--TRNA LIGASE, MITOCHONDRIAL-RELATED"/>
    <property type="match status" value="1"/>
</dbReference>
<comment type="function">
    <text evidence="8">Catalyzes the attachment of glutamate to tRNA(Glu) in a two-step reaction: glutamate is first activated by ATP to form Glu-AMP and then transferred to the acceptor end of tRNA(Glu).</text>
</comment>
<dbReference type="GO" id="GO:0006424">
    <property type="term" value="P:glutamyl-tRNA aminoacylation"/>
    <property type="evidence" value="ECO:0007669"/>
    <property type="project" value="UniProtKB-UniRule"/>
</dbReference>
<dbReference type="HAMAP" id="MF_00022">
    <property type="entry name" value="Glu_tRNA_synth_type1"/>
    <property type="match status" value="1"/>
</dbReference>
<dbReference type="InterPro" id="IPR049940">
    <property type="entry name" value="GluQ/Sye"/>
</dbReference>
<dbReference type="PRINTS" id="PR00987">
    <property type="entry name" value="TRNASYNTHGLU"/>
</dbReference>
<evidence type="ECO:0000256" key="4">
    <source>
        <dbReference type="ARBA" id="ARBA00022741"/>
    </source>
</evidence>
<feature type="domain" description="Glutamyl/glutaminyl-tRNA synthetase class Ib catalytic" evidence="9">
    <location>
        <begin position="3"/>
        <end position="305"/>
    </location>
</feature>
<comment type="caution">
    <text evidence="11">The sequence shown here is derived from an EMBL/GenBank/DDBJ whole genome shotgun (WGS) entry which is preliminary data.</text>
</comment>
<dbReference type="GO" id="GO:0004818">
    <property type="term" value="F:glutamate-tRNA ligase activity"/>
    <property type="evidence" value="ECO:0007669"/>
    <property type="project" value="UniProtKB-UniRule"/>
</dbReference>
<sequence>MTVIARFAPSPTGKLHVGNIRAALFSWLYAKKAGGKYLLRLDDTDTERSTEEFAKGIEADLEWLGLKHDIFARQSDRIAEYESAVAALKEAGRLYPCYETGAELERKRKLQLSQKKPPVYDRAALRLTEDEKRALEAEGRRPHWRFKLDSEKTGFDDLVQGHVAVDAASLSDPVLVREDGSFLYTLPSVVDDIEFRITHVVRGADHITNTGVQIQITRALGTEPPVYAHFSLLQGPEGRPLSKREDAAFSIEALREAGYEPMALNSLLARLGTSDAIEPRLTLEELADGFDISHLGRADIRFDPADLDKTNAALLHLTPYEGVIDRLDAANCNLGKAFWDAVRPNLVRFADVKDWARVVQGPIAAVIEDAGFTAEAASLLPEEPWGTETWGLWTEAVKGKTGRKGKALFMPLRLALTGLAHGPELKNLLPLIGRERAEARLRGVSL</sequence>
<dbReference type="Pfam" id="PF19269">
    <property type="entry name" value="Anticodon_2"/>
    <property type="match status" value="1"/>
</dbReference>
<evidence type="ECO:0000256" key="8">
    <source>
        <dbReference type="HAMAP-Rule" id="MF_00022"/>
    </source>
</evidence>
<evidence type="ECO:0000256" key="1">
    <source>
        <dbReference type="ARBA" id="ARBA00007894"/>
    </source>
</evidence>
<dbReference type="InterPro" id="IPR045462">
    <property type="entry name" value="aa-tRNA-synth_I_cd-bd"/>
</dbReference>